<evidence type="ECO:0000256" key="1">
    <source>
        <dbReference type="SAM" id="Phobius"/>
    </source>
</evidence>
<feature type="transmembrane region" description="Helical" evidence="1">
    <location>
        <begin position="139"/>
        <end position="161"/>
    </location>
</feature>
<feature type="transmembrane region" description="Helical" evidence="1">
    <location>
        <begin position="104"/>
        <end position="127"/>
    </location>
</feature>
<feature type="transmembrane region" description="Helical" evidence="1">
    <location>
        <begin position="64"/>
        <end position="83"/>
    </location>
</feature>
<evidence type="ECO:0000259" key="2">
    <source>
        <dbReference type="Pfam" id="PF07853"/>
    </source>
</evidence>
<dbReference type="Proteomes" id="UP000297776">
    <property type="component" value="Unassembled WGS sequence"/>
</dbReference>
<dbReference type="EMBL" id="SORX01000003">
    <property type="protein sequence ID" value="TFE02142.1"/>
    <property type="molecule type" value="Genomic_DNA"/>
</dbReference>
<gene>
    <name evidence="3" type="ORF">E2626_06085</name>
</gene>
<comment type="caution">
    <text evidence="3">The sequence shown here is derived from an EMBL/GenBank/DDBJ whole genome shotgun (WGS) entry which is preliminary data.</text>
</comment>
<organism evidence="3 4">
    <name type="scientific">Jeotgalibacillus salarius</name>
    <dbReference type="NCBI Taxonomy" id="546023"/>
    <lineage>
        <taxon>Bacteria</taxon>
        <taxon>Bacillati</taxon>
        <taxon>Bacillota</taxon>
        <taxon>Bacilli</taxon>
        <taxon>Bacillales</taxon>
        <taxon>Caryophanaceae</taxon>
        <taxon>Jeotgalibacillus</taxon>
    </lineage>
</organism>
<name>A0A4Y8LH72_9BACL</name>
<keyword evidence="1" id="KW-1133">Transmembrane helix</keyword>
<keyword evidence="4" id="KW-1185">Reference proteome</keyword>
<dbReference type="AlphaFoldDB" id="A0A4Y8LH72"/>
<sequence>MFHSNRPVIKIEKPVWAKMFSMISLILLLAASAYLALSWGDLSEVIPIHFNASGEADGFGGKWSAIMLPIIGLVMWGGLTALEKIPHTYNYLGKITEENAERQYLNGVLMMNVIKNLSVLLFAYITYEITLIGSGGSANLSSGVMPVFLIMLFSSMGWFLFKMIRN</sequence>
<accession>A0A4Y8LH72</accession>
<evidence type="ECO:0000313" key="4">
    <source>
        <dbReference type="Proteomes" id="UP000297776"/>
    </source>
</evidence>
<evidence type="ECO:0000313" key="3">
    <source>
        <dbReference type="EMBL" id="TFE02142.1"/>
    </source>
</evidence>
<dbReference type="Pfam" id="PF07853">
    <property type="entry name" value="DUF1648"/>
    <property type="match status" value="1"/>
</dbReference>
<proteinExistence type="predicted"/>
<keyword evidence="1" id="KW-0812">Transmembrane</keyword>
<protein>
    <submittedName>
        <fullName evidence="3">DUF1648 domain-containing protein</fullName>
    </submittedName>
</protein>
<keyword evidence="1" id="KW-0472">Membrane</keyword>
<reference evidence="3 4" key="1">
    <citation type="submission" date="2019-03" db="EMBL/GenBank/DDBJ databases">
        <authorList>
            <person name="Yang Y."/>
        </authorList>
    </citation>
    <scope>NUCLEOTIDE SEQUENCE [LARGE SCALE GENOMIC DNA]</scope>
    <source>
        <strain evidence="3 4">ASL-1</strain>
    </source>
</reference>
<dbReference type="InterPro" id="IPR012867">
    <property type="entry name" value="DUF1648"/>
</dbReference>
<dbReference type="RefSeq" id="WP_134380847.1">
    <property type="nucleotide sequence ID" value="NZ_SORX01000003.1"/>
</dbReference>
<feature type="domain" description="DUF1648" evidence="2">
    <location>
        <begin position="26"/>
        <end position="72"/>
    </location>
</feature>
<dbReference type="OrthoDB" id="9808690at2"/>